<evidence type="ECO:0000313" key="3">
    <source>
        <dbReference type="Proteomes" id="UP001148018"/>
    </source>
</evidence>
<proteinExistence type="predicted"/>
<keyword evidence="1" id="KW-0175">Coiled coil</keyword>
<evidence type="ECO:0000256" key="1">
    <source>
        <dbReference type="SAM" id="Coils"/>
    </source>
</evidence>
<dbReference type="Proteomes" id="UP001148018">
    <property type="component" value="Unassembled WGS sequence"/>
</dbReference>
<evidence type="ECO:0000313" key="2">
    <source>
        <dbReference type="EMBL" id="KAJ3602557.1"/>
    </source>
</evidence>
<accession>A0A9Q0E7I1</accession>
<name>A0A9Q0E7I1_9TELE</name>
<comment type="caution">
    <text evidence="2">The sequence shown here is derived from an EMBL/GenBank/DDBJ whole genome shotgun (WGS) entry which is preliminary data.</text>
</comment>
<dbReference type="AlphaFoldDB" id="A0A9Q0E7I1"/>
<dbReference type="EMBL" id="JANIIK010000046">
    <property type="protein sequence ID" value="KAJ3602557.1"/>
    <property type="molecule type" value="Genomic_DNA"/>
</dbReference>
<reference evidence="2" key="1">
    <citation type="submission" date="2022-07" db="EMBL/GenBank/DDBJ databases">
        <title>Chromosome-level genome of Muraenolepis orangiensis.</title>
        <authorList>
            <person name="Kim J."/>
        </authorList>
    </citation>
    <scope>NUCLEOTIDE SEQUENCE</scope>
    <source>
        <strain evidence="2">KU_S4_2022</strain>
        <tissue evidence="2">Muscle</tissue>
    </source>
</reference>
<protein>
    <submittedName>
        <fullName evidence="2">Uncharacterized protein</fullName>
    </submittedName>
</protein>
<organism evidence="2 3">
    <name type="scientific">Muraenolepis orangiensis</name>
    <name type="common">Patagonian moray cod</name>
    <dbReference type="NCBI Taxonomy" id="630683"/>
    <lineage>
        <taxon>Eukaryota</taxon>
        <taxon>Metazoa</taxon>
        <taxon>Chordata</taxon>
        <taxon>Craniata</taxon>
        <taxon>Vertebrata</taxon>
        <taxon>Euteleostomi</taxon>
        <taxon>Actinopterygii</taxon>
        <taxon>Neopterygii</taxon>
        <taxon>Teleostei</taxon>
        <taxon>Neoteleostei</taxon>
        <taxon>Acanthomorphata</taxon>
        <taxon>Zeiogadaria</taxon>
        <taxon>Gadariae</taxon>
        <taxon>Gadiformes</taxon>
        <taxon>Muraenolepidoidei</taxon>
        <taxon>Muraenolepididae</taxon>
        <taxon>Muraenolepis</taxon>
    </lineage>
</organism>
<feature type="coiled-coil region" evidence="1">
    <location>
        <begin position="15"/>
        <end position="56"/>
    </location>
</feature>
<keyword evidence="3" id="KW-1185">Reference proteome</keyword>
<sequence length="120" mass="13897">MENPTENPSKATEYLQELNRIIETQQELLEKQRVRIEQLEVQVTDLCSENARLKDQHQRHLAACRPPPLQQLGAIKEHVLQEKPPIELNLAAWSYHTALLRPVSLGYVHTRQALFEKQAV</sequence>
<gene>
    <name evidence="2" type="ORF">NHX12_030309</name>
</gene>
<dbReference type="OrthoDB" id="8960626at2759"/>